<dbReference type="InterPro" id="IPR001387">
    <property type="entry name" value="Cro/C1-type_HTH"/>
</dbReference>
<name>A0ABV8WZM4_9LACT</name>
<dbReference type="Pfam" id="PF13181">
    <property type="entry name" value="TPR_8"/>
    <property type="match status" value="1"/>
</dbReference>
<dbReference type="CDD" id="cd00093">
    <property type="entry name" value="HTH_XRE"/>
    <property type="match status" value="1"/>
</dbReference>
<organism evidence="3 4">
    <name type="scientific">Chungangia koreensis</name>
    <dbReference type="NCBI Taxonomy" id="752657"/>
    <lineage>
        <taxon>Bacteria</taxon>
        <taxon>Bacillati</taxon>
        <taxon>Bacillota</taxon>
        <taxon>Bacilli</taxon>
        <taxon>Lactobacillales</taxon>
        <taxon>Chungangia</taxon>
    </lineage>
</organism>
<dbReference type="InterPro" id="IPR010982">
    <property type="entry name" value="Lambda_DNA-bd_dom_sf"/>
</dbReference>
<reference evidence="4" key="1">
    <citation type="journal article" date="2019" name="Int. J. Syst. Evol. Microbiol.">
        <title>The Global Catalogue of Microorganisms (GCM) 10K type strain sequencing project: providing services to taxonomists for standard genome sequencing and annotation.</title>
        <authorList>
            <consortium name="The Broad Institute Genomics Platform"/>
            <consortium name="The Broad Institute Genome Sequencing Center for Infectious Disease"/>
            <person name="Wu L."/>
            <person name="Ma J."/>
        </authorList>
    </citation>
    <scope>NUCLEOTIDE SEQUENCE [LARGE SCALE GENOMIC DNA]</scope>
    <source>
        <strain evidence="4">CCUG 59778</strain>
    </source>
</reference>
<gene>
    <name evidence="3" type="ORF">ACFOZY_01545</name>
</gene>
<keyword evidence="4" id="KW-1185">Reference proteome</keyword>
<feature type="domain" description="HTH cro/C1-type" evidence="2">
    <location>
        <begin position="17"/>
        <end position="70"/>
    </location>
</feature>
<dbReference type="SMART" id="SM00028">
    <property type="entry name" value="TPR"/>
    <property type="match status" value="3"/>
</dbReference>
<dbReference type="InterPro" id="IPR019734">
    <property type="entry name" value="TPR_rpt"/>
</dbReference>
<dbReference type="Pfam" id="PF01381">
    <property type="entry name" value="HTH_3"/>
    <property type="match status" value="1"/>
</dbReference>
<dbReference type="Proteomes" id="UP001595817">
    <property type="component" value="Unassembled WGS sequence"/>
</dbReference>
<comment type="caution">
    <text evidence="3">The sequence shown here is derived from an EMBL/GenBank/DDBJ whole genome shotgun (WGS) entry which is preliminary data.</text>
</comment>
<evidence type="ECO:0000256" key="1">
    <source>
        <dbReference type="PROSITE-ProRule" id="PRU00339"/>
    </source>
</evidence>
<dbReference type="SMART" id="SM00530">
    <property type="entry name" value="HTH_XRE"/>
    <property type="match status" value="1"/>
</dbReference>
<dbReference type="PROSITE" id="PS50005">
    <property type="entry name" value="TPR"/>
    <property type="match status" value="2"/>
</dbReference>
<dbReference type="InterPro" id="IPR011990">
    <property type="entry name" value="TPR-like_helical_dom_sf"/>
</dbReference>
<dbReference type="PROSITE" id="PS50943">
    <property type="entry name" value="HTH_CROC1"/>
    <property type="match status" value="1"/>
</dbReference>
<evidence type="ECO:0000313" key="3">
    <source>
        <dbReference type="EMBL" id="MFC4409112.1"/>
    </source>
</evidence>
<dbReference type="Gene3D" id="1.10.260.40">
    <property type="entry name" value="lambda repressor-like DNA-binding domains"/>
    <property type="match status" value="1"/>
</dbReference>
<keyword evidence="1" id="KW-0802">TPR repeat</keyword>
<proteinExistence type="predicted"/>
<dbReference type="Gene3D" id="1.25.40.10">
    <property type="entry name" value="Tetratricopeptide repeat domain"/>
    <property type="match status" value="1"/>
</dbReference>
<evidence type="ECO:0000313" key="4">
    <source>
        <dbReference type="Proteomes" id="UP001595817"/>
    </source>
</evidence>
<dbReference type="Pfam" id="PF13176">
    <property type="entry name" value="TPR_7"/>
    <property type="match status" value="1"/>
</dbReference>
<protein>
    <submittedName>
        <fullName evidence="3">Helix-turn-helix domain-containing protein</fullName>
    </submittedName>
</protein>
<sequence length="445" mass="52761">MSETRQVRSMSSIGQMIRQERFKQKMKQSTLAEGICSASHLSKIENGTAIPSEEVLQLLLNKLGIEIKELSHQDESRIISSLQAVYKEGILKRNKEEIREYLQQFAEHKIHFQNLHNFYTYNLLMFRLFLILQDQDQDLSPFIEALRSVEDQFDHHQKFIFNINVGLFEFFEYKFHSSLLSLEKNLELTKKALLEDWELADFHSILGNIYHKNGENFSSVNFTTTALEYYKNHLYFERAMDCYILLGISYRNLNHFKKARENYSLALKLAEDFNLPYYKGMCYHNLGTLYSLEGNSEKALEYFHISLDLKKTEQHHGKVLVTIHALIVEYSKLGNSMLVLRWCQKGIDYLKNELTQDRSALPITYHYHFSIYKALHTNRQNLDHLLKEAVKHFEKTFDLRHIQKYSILLGDHLFHQNKFKLAGEFYQKANNVIYKQRNVEKWEDL</sequence>
<feature type="repeat" description="TPR" evidence="1">
    <location>
        <begin position="240"/>
        <end position="273"/>
    </location>
</feature>
<dbReference type="SUPFAM" id="SSF48452">
    <property type="entry name" value="TPR-like"/>
    <property type="match status" value="1"/>
</dbReference>
<feature type="repeat" description="TPR" evidence="1">
    <location>
        <begin position="280"/>
        <end position="313"/>
    </location>
</feature>
<accession>A0ABV8WZM4</accession>
<dbReference type="SUPFAM" id="SSF47413">
    <property type="entry name" value="lambda repressor-like DNA-binding domains"/>
    <property type="match status" value="1"/>
</dbReference>
<evidence type="ECO:0000259" key="2">
    <source>
        <dbReference type="PROSITE" id="PS50943"/>
    </source>
</evidence>
<dbReference type="EMBL" id="JBHSEC010000001">
    <property type="protein sequence ID" value="MFC4409112.1"/>
    <property type="molecule type" value="Genomic_DNA"/>
</dbReference>